<dbReference type="PANTHER" id="PTHR36439">
    <property type="entry name" value="BLL4334 PROTEIN"/>
    <property type="match status" value="1"/>
</dbReference>
<proteinExistence type="predicted"/>
<evidence type="ECO:0000313" key="1">
    <source>
        <dbReference type="EMBL" id="KAA9130345.1"/>
    </source>
</evidence>
<comment type="caution">
    <text evidence="1">The sequence shown here is derived from an EMBL/GenBank/DDBJ whole genome shotgun (WGS) entry which is preliminary data.</text>
</comment>
<dbReference type="Proteomes" id="UP000326838">
    <property type="component" value="Unassembled WGS sequence"/>
</dbReference>
<dbReference type="EMBL" id="VYUY01000020">
    <property type="protein sequence ID" value="KAA9130345.1"/>
    <property type="molecule type" value="Genomic_DNA"/>
</dbReference>
<sequence length="178" mass="19598">MSTYLAFLRAINLGAKRVFPKDEIRRAVESVGFEDIATHINTGNVRFTTRMRARGRIEDALERAFFENRGFPVPTIVFRADQFADLAASAREVSATRPDAARHYVYLLKDELPDDVIAQVEATSGPAGEMIVRGRAVHALLAPGYQNGTVDPLQAAKLLGIATNRNLTVVNALADKWC</sequence>
<name>A0A5N0T5M0_9MICO</name>
<reference evidence="2" key="1">
    <citation type="submission" date="2019-09" db="EMBL/GenBank/DDBJ databases">
        <title>Mumia zhuanghuii sp. nov. isolated from the intestinal contents of plateau pika (Ochotona curzoniae) in the Qinghai-Tibet plateau of China.</title>
        <authorList>
            <person name="Tian Z."/>
        </authorList>
    </citation>
    <scope>NUCLEOTIDE SEQUENCE [LARGE SCALE GENOMIC DNA]</scope>
    <source>
        <strain evidence="2">L-033</strain>
    </source>
</reference>
<dbReference type="SUPFAM" id="SSF160379">
    <property type="entry name" value="SP0830-like"/>
    <property type="match status" value="1"/>
</dbReference>
<dbReference type="PANTHER" id="PTHR36439:SF1">
    <property type="entry name" value="DUF1697 DOMAIN-CONTAINING PROTEIN"/>
    <property type="match status" value="1"/>
</dbReference>
<dbReference type="RefSeq" id="WP_150895118.1">
    <property type="nucleotide sequence ID" value="NZ_VYUY01000020.1"/>
</dbReference>
<dbReference type="PIRSF" id="PIRSF008502">
    <property type="entry name" value="UCP008502"/>
    <property type="match status" value="1"/>
</dbReference>
<gene>
    <name evidence="1" type="ORF">F6B40_14015</name>
</gene>
<keyword evidence="2" id="KW-1185">Reference proteome</keyword>
<accession>A0A5N0T5M0</accession>
<organism evidence="1 2">
    <name type="scientific">Microbacterium caowuchunii</name>
    <dbReference type="NCBI Taxonomy" id="2614638"/>
    <lineage>
        <taxon>Bacteria</taxon>
        <taxon>Bacillati</taxon>
        <taxon>Actinomycetota</taxon>
        <taxon>Actinomycetes</taxon>
        <taxon>Micrococcales</taxon>
        <taxon>Microbacteriaceae</taxon>
        <taxon>Microbacterium</taxon>
    </lineage>
</organism>
<dbReference type="Gene3D" id="3.30.70.1280">
    <property type="entry name" value="SP0830-like domains"/>
    <property type="match status" value="1"/>
</dbReference>
<dbReference type="AlphaFoldDB" id="A0A5N0T5M0"/>
<protein>
    <submittedName>
        <fullName evidence="1">DUF1697 domain-containing protein</fullName>
    </submittedName>
</protein>
<dbReference type="Pfam" id="PF08002">
    <property type="entry name" value="DUF1697"/>
    <property type="match status" value="1"/>
</dbReference>
<dbReference type="InterPro" id="IPR012545">
    <property type="entry name" value="DUF1697"/>
</dbReference>
<evidence type="ECO:0000313" key="2">
    <source>
        <dbReference type="Proteomes" id="UP000326838"/>
    </source>
</evidence>